<keyword evidence="3" id="KW-1185">Reference proteome</keyword>
<dbReference type="GO" id="GO:0030151">
    <property type="term" value="F:molybdenum ion binding"/>
    <property type="evidence" value="ECO:0007669"/>
    <property type="project" value="InterPro"/>
</dbReference>
<reference evidence="2 3" key="1">
    <citation type="journal article" date="2014" name="Proc. Natl. Acad. Sci. U.S.A.">
        <title>Functional type 2 photosynthetic reaction centers found in the rare bacterial phylum Gemmatimonadetes.</title>
        <authorList>
            <person name="Zeng Y."/>
            <person name="Feng F."/>
            <person name="Medova H."/>
            <person name="Dean J."/>
            <person name="Koblizek M."/>
        </authorList>
    </citation>
    <scope>NUCLEOTIDE SEQUENCE [LARGE SCALE GENOMIC DNA]</scope>
    <source>
        <strain evidence="2 3">AP64</strain>
    </source>
</reference>
<reference evidence="2 3" key="2">
    <citation type="journal article" date="2016" name="Environ. Microbiol. Rep.">
        <title>Metagenomic evidence for the presence of phototrophic Gemmatimonadetes bacteria in diverse environments.</title>
        <authorList>
            <person name="Zeng Y."/>
            <person name="Baumbach J."/>
            <person name="Barbosa E.G."/>
            <person name="Azevedo V."/>
            <person name="Zhang C."/>
            <person name="Koblizek M."/>
        </authorList>
    </citation>
    <scope>NUCLEOTIDE SEQUENCE [LARGE SCALE GENOMIC DNA]</scope>
    <source>
        <strain evidence="2 3">AP64</strain>
    </source>
</reference>
<name>A0A143BLV0_9BACT</name>
<dbReference type="RefSeq" id="WP_053333775.1">
    <property type="nucleotide sequence ID" value="NZ_CP011454.1"/>
</dbReference>
<dbReference type="eggNOG" id="COG3217">
    <property type="taxonomic scope" value="Bacteria"/>
</dbReference>
<accession>A0A143BLV0</accession>
<dbReference type="AlphaFoldDB" id="A0A143BLV0"/>
<dbReference type="InterPro" id="IPR011037">
    <property type="entry name" value="Pyrv_Knase-like_insert_dom_sf"/>
</dbReference>
<dbReference type="EMBL" id="CP011454">
    <property type="protein sequence ID" value="AMW05490.1"/>
    <property type="molecule type" value="Genomic_DNA"/>
</dbReference>
<evidence type="ECO:0000313" key="2">
    <source>
        <dbReference type="EMBL" id="AMW05490.1"/>
    </source>
</evidence>
<dbReference type="PROSITE" id="PS51340">
    <property type="entry name" value="MOSC"/>
    <property type="match status" value="1"/>
</dbReference>
<proteinExistence type="predicted"/>
<dbReference type="Proteomes" id="UP000076404">
    <property type="component" value="Chromosome"/>
</dbReference>
<sequence length="213" mass="23057">MSLSLGQLWRYPVKSMAGEHVDAATLTRLGVPGDRLVWVRGPEGVRTARRQYRLLGLHATLSSDGDALVNGHPWDSDEAAALVRAAAGEDAWLERAPAGHQFDILPLLVATDGAIASFGRDVRRLRPNLVINGVDGMDETTWEGATLRIGPSAIFLDSLRGRCPMTTVDPDLITRDPEVLREIGRRFGGRLALNAAVTRGGRIAVGEAVHLER</sequence>
<gene>
    <name evidence="2" type="ORF">GEMMAAP_13105</name>
</gene>
<dbReference type="Pfam" id="PF03476">
    <property type="entry name" value="MOSC_N"/>
    <property type="match status" value="1"/>
</dbReference>
<dbReference type="KEGG" id="gph:GEMMAAP_13105"/>
<dbReference type="InterPro" id="IPR005302">
    <property type="entry name" value="MoCF_Sase_C"/>
</dbReference>
<evidence type="ECO:0000259" key="1">
    <source>
        <dbReference type="PROSITE" id="PS51340"/>
    </source>
</evidence>
<dbReference type="InterPro" id="IPR005303">
    <property type="entry name" value="MOCOS_middle"/>
</dbReference>
<protein>
    <recommendedName>
        <fullName evidence="1">MOSC domain-containing protein</fullName>
    </recommendedName>
</protein>
<dbReference type="GO" id="GO:0003824">
    <property type="term" value="F:catalytic activity"/>
    <property type="evidence" value="ECO:0007669"/>
    <property type="project" value="InterPro"/>
</dbReference>
<dbReference type="GO" id="GO:0030170">
    <property type="term" value="F:pyridoxal phosphate binding"/>
    <property type="evidence" value="ECO:0007669"/>
    <property type="project" value="InterPro"/>
</dbReference>
<feature type="domain" description="MOSC" evidence="1">
    <location>
        <begin position="61"/>
        <end position="212"/>
    </location>
</feature>
<evidence type="ECO:0000313" key="3">
    <source>
        <dbReference type="Proteomes" id="UP000076404"/>
    </source>
</evidence>
<dbReference type="SUPFAM" id="SSF50800">
    <property type="entry name" value="PK beta-barrel domain-like"/>
    <property type="match status" value="1"/>
</dbReference>
<organism evidence="2 3">
    <name type="scientific">Gemmatimonas phototrophica</name>
    <dbReference type="NCBI Taxonomy" id="1379270"/>
    <lineage>
        <taxon>Bacteria</taxon>
        <taxon>Pseudomonadati</taxon>
        <taxon>Gemmatimonadota</taxon>
        <taxon>Gemmatimonadia</taxon>
        <taxon>Gemmatimonadales</taxon>
        <taxon>Gemmatimonadaceae</taxon>
        <taxon>Gemmatimonas</taxon>
    </lineage>
</organism>
<dbReference type="OrthoDB" id="9793178at2"/>
<dbReference type="STRING" id="1379270.GEMMAAP_13105"/>
<dbReference type="Pfam" id="PF03473">
    <property type="entry name" value="MOSC"/>
    <property type="match status" value="1"/>
</dbReference>